<dbReference type="InterPro" id="IPR001816">
    <property type="entry name" value="Transl_elong_EFTs/EF1B"/>
</dbReference>
<evidence type="ECO:0000313" key="7">
    <source>
        <dbReference type="EMBL" id="PIS15620.1"/>
    </source>
</evidence>
<evidence type="ECO:0000256" key="2">
    <source>
        <dbReference type="ARBA" id="ARBA00016956"/>
    </source>
</evidence>
<proteinExistence type="inferred from homology"/>
<dbReference type="Gene3D" id="1.10.8.10">
    <property type="entry name" value="DNA helicase RuvA subunit, C-terminal domain"/>
    <property type="match status" value="1"/>
</dbReference>
<feature type="region of interest" description="Involved in Mg(2+) ion dislocation from EF-Tu" evidence="5">
    <location>
        <begin position="80"/>
        <end position="83"/>
    </location>
</feature>
<keyword evidence="3 5" id="KW-0251">Elongation factor</keyword>
<evidence type="ECO:0000256" key="4">
    <source>
        <dbReference type="ARBA" id="ARBA00022917"/>
    </source>
</evidence>
<dbReference type="GO" id="GO:0005737">
    <property type="term" value="C:cytoplasm"/>
    <property type="evidence" value="ECO:0007669"/>
    <property type="project" value="UniProtKB-SubCell"/>
</dbReference>
<dbReference type="InterPro" id="IPR036402">
    <property type="entry name" value="EF-Ts_dimer_sf"/>
</dbReference>
<dbReference type="InterPro" id="IPR009060">
    <property type="entry name" value="UBA-like_sf"/>
</dbReference>
<dbReference type="Gene3D" id="3.30.479.20">
    <property type="entry name" value="Elongation factor Ts, dimerisation domain"/>
    <property type="match status" value="1"/>
</dbReference>
<dbReference type="AlphaFoldDB" id="A0A2H0WSI0"/>
<gene>
    <name evidence="5" type="primary">tsf</name>
    <name evidence="7" type="ORF">COT62_02575</name>
</gene>
<dbReference type="InterPro" id="IPR014039">
    <property type="entry name" value="Transl_elong_EFTs/EF1B_dimer"/>
</dbReference>
<keyword evidence="5" id="KW-0963">Cytoplasm</keyword>
<reference evidence="8" key="1">
    <citation type="submission" date="2017-09" db="EMBL/GenBank/DDBJ databases">
        <title>Depth-based differentiation of microbial function through sediment-hosted aquifers and enrichment of novel symbionts in the deep terrestrial subsurface.</title>
        <authorList>
            <person name="Probst A.J."/>
            <person name="Ladd B."/>
            <person name="Jarett J.K."/>
            <person name="Geller-Mcgrath D.E."/>
            <person name="Sieber C.M.K."/>
            <person name="Emerson J.B."/>
            <person name="Anantharaman K."/>
            <person name="Thomas B.C."/>
            <person name="Malmstrom R."/>
            <person name="Stieglmeier M."/>
            <person name="Klingl A."/>
            <person name="Woyke T."/>
            <person name="Ryan C.M."/>
            <person name="Banfield J.F."/>
        </authorList>
    </citation>
    <scope>NUCLEOTIDE SEQUENCE [LARGE SCALE GENOMIC DNA]</scope>
</reference>
<organism evidence="7 8">
    <name type="scientific">Candidatus Roizmanbacteria bacterium CG09_land_8_20_14_0_10_41_9</name>
    <dbReference type="NCBI Taxonomy" id="1974850"/>
    <lineage>
        <taxon>Bacteria</taxon>
        <taxon>Candidatus Roizmaniibacteriota</taxon>
    </lineage>
</organism>
<dbReference type="PANTHER" id="PTHR11741:SF0">
    <property type="entry name" value="ELONGATION FACTOR TS, MITOCHONDRIAL"/>
    <property type="match status" value="1"/>
</dbReference>
<feature type="domain" description="Translation elongation factor EFTs/EF1B dimerisation" evidence="6">
    <location>
        <begin position="71"/>
        <end position="149"/>
    </location>
</feature>
<sequence length="155" mass="17595">MVDYKKLKSLREQTGISFSLCKKALEETKNNIEESKKLLNTWGAKKASEKSERTTSQGGIFSYVHHNNKVASMVELFCETDFVSNNREFKKLGVELCMQAASIPAKNARDFLEQEYIRDPSKTISALIKEAVLKFGENIKVGRVLRWELGKSESV</sequence>
<evidence type="ECO:0000313" key="8">
    <source>
        <dbReference type="Proteomes" id="UP000231198"/>
    </source>
</evidence>
<evidence type="ECO:0000256" key="1">
    <source>
        <dbReference type="ARBA" id="ARBA00005532"/>
    </source>
</evidence>
<comment type="function">
    <text evidence="5">Associates with the EF-Tu.GDP complex and induces the exchange of GDP to GTP. It remains bound to the aminoacyl-tRNA.EF-Tu.GTP complex up to the GTP hydrolysis stage on the ribosome.</text>
</comment>
<dbReference type="SUPFAM" id="SSF46934">
    <property type="entry name" value="UBA-like"/>
    <property type="match status" value="1"/>
</dbReference>
<comment type="similarity">
    <text evidence="1 5">Belongs to the EF-Ts family.</text>
</comment>
<dbReference type="SUPFAM" id="SSF54713">
    <property type="entry name" value="Elongation factor Ts (EF-Ts), dimerisation domain"/>
    <property type="match status" value="1"/>
</dbReference>
<dbReference type="PANTHER" id="PTHR11741">
    <property type="entry name" value="ELONGATION FACTOR TS"/>
    <property type="match status" value="1"/>
</dbReference>
<evidence type="ECO:0000256" key="3">
    <source>
        <dbReference type="ARBA" id="ARBA00022768"/>
    </source>
</evidence>
<dbReference type="HAMAP" id="MF_00050">
    <property type="entry name" value="EF_Ts"/>
    <property type="match status" value="1"/>
</dbReference>
<comment type="caution">
    <text evidence="7">The sequence shown here is derived from an EMBL/GenBank/DDBJ whole genome shotgun (WGS) entry which is preliminary data.</text>
</comment>
<comment type="subcellular location">
    <subcellularLocation>
        <location evidence="5">Cytoplasm</location>
    </subcellularLocation>
</comment>
<keyword evidence="4 5" id="KW-0648">Protein biosynthesis</keyword>
<dbReference type="EMBL" id="PEZG01000057">
    <property type="protein sequence ID" value="PIS15620.1"/>
    <property type="molecule type" value="Genomic_DNA"/>
</dbReference>
<accession>A0A2H0WSI0</accession>
<protein>
    <recommendedName>
        <fullName evidence="2 5">Elongation factor Ts</fullName>
        <shortName evidence="5">EF-Ts</shortName>
    </recommendedName>
</protein>
<dbReference type="GO" id="GO:0003746">
    <property type="term" value="F:translation elongation factor activity"/>
    <property type="evidence" value="ECO:0007669"/>
    <property type="project" value="UniProtKB-UniRule"/>
</dbReference>
<evidence type="ECO:0000259" key="6">
    <source>
        <dbReference type="Pfam" id="PF00889"/>
    </source>
</evidence>
<dbReference type="Pfam" id="PF00889">
    <property type="entry name" value="EF_TS"/>
    <property type="match status" value="1"/>
</dbReference>
<dbReference type="Proteomes" id="UP000231198">
    <property type="component" value="Unassembled WGS sequence"/>
</dbReference>
<name>A0A2H0WSI0_9BACT</name>
<evidence type="ECO:0000256" key="5">
    <source>
        <dbReference type="HAMAP-Rule" id="MF_00050"/>
    </source>
</evidence>